<dbReference type="InterPro" id="IPR038765">
    <property type="entry name" value="Papain-like_cys_pep_sf"/>
</dbReference>
<evidence type="ECO:0000256" key="7">
    <source>
        <dbReference type="ARBA" id="ARBA00022807"/>
    </source>
</evidence>
<dbReference type="InterPro" id="IPR050164">
    <property type="entry name" value="Peptidase_C19"/>
</dbReference>
<dbReference type="EMBL" id="KY684086">
    <property type="protein sequence ID" value="ARF09689.1"/>
    <property type="molecule type" value="Genomic_DNA"/>
</dbReference>
<dbReference type="SUPFAM" id="SSF54001">
    <property type="entry name" value="Cysteine proteinases"/>
    <property type="match status" value="1"/>
</dbReference>
<accession>A0A1V0SD99</accession>
<dbReference type="GO" id="GO:0004843">
    <property type="term" value="F:cysteine-type deubiquitinase activity"/>
    <property type="evidence" value="ECO:0007669"/>
    <property type="project" value="UniProtKB-EC"/>
</dbReference>
<dbReference type="InterPro" id="IPR001394">
    <property type="entry name" value="Peptidase_C19_UCH"/>
</dbReference>
<dbReference type="PROSITE" id="PS50235">
    <property type="entry name" value="USP_3"/>
    <property type="match status" value="1"/>
</dbReference>
<name>A0A1V0SD99_9VIRU</name>
<evidence type="ECO:0000256" key="1">
    <source>
        <dbReference type="ARBA" id="ARBA00000707"/>
    </source>
</evidence>
<dbReference type="GO" id="GO:0006508">
    <property type="term" value="P:proteolysis"/>
    <property type="evidence" value="ECO:0007669"/>
    <property type="project" value="UniProtKB-KW"/>
</dbReference>
<dbReference type="PANTHER" id="PTHR24006:SF722">
    <property type="entry name" value="UBIQUITIN CARBOXYL-TERMINAL HYDROLASE 48"/>
    <property type="match status" value="1"/>
</dbReference>
<keyword evidence="7" id="KW-0788">Thiol protease</keyword>
<dbReference type="EC" id="3.4.19.12" evidence="3"/>
<feature type="domain" description="USP" evidence="8">
    <location>
        <begin position="4"/>
        <end position="277"/>
    </location>
</feature>
<comment type="catalytic activity">
    <reaction evidence="1">
        <text>Thiol-dependent hydrolysis of ester, thioester, amide, peptide and isopeptide bonds formed by the C-terminal Gly of ubiquitin (a 76-residue protein attached to proteins as an intracellular targeting signal).</text>
        <dbReference type="EC" id="3.4.19.12"/>
    </reaction>
</comment>
<keyword evidence="5" id="KW-0833">Ubl conjugation pathway</keyword>
<dbReference type="Gene3D" id="3.90.70.10">
    <property type="entry name" value="Cysteine proteinases"/>
    <property type="match status" value="1"/>
</dbReference>
<dbReference type="GO" id="GO:0016579">
    <property type="term" value="P:protein deubiquitination"/>
    <property type="evidence" value="ECO:0007669"/>
    <property type="project" value="InterPro"/>
</dbReference>
<dbReference type="Pfam" id="PF00443">
    <property type="entry name" value="UCH"/>
    <property type="match status" value="1"/>
</dbReference>
<proteinExistence type="inferred from homology"/>
<comment type="similarity">
    <text evidence="2">Belongs to the peptidase C19 family.</text>
</comment>
<dbReference type="PANTHER" id="PTHR24006">
    <property type="entry name" value="UBIQUITIN CARBOXYL-TERMINAL HYDROLASE"/>
    <property type="match status" value="1"/>
</dbReference>
<evidence type="ECO:0000256" key="5">
    <source>
        <dbReference type="ARBA" id="ARBA00022786"/>
    </source>
</evidence>
<keyword evidence="6 9" id="KW-0378">Hydrolase</keyword>
<dbReference type="CDD" id="cd02257">
    <property type="entry name" value="Peptidase_C19"/>
    <property type="match status" value="1"/>
</dbReference>
<gene>
    <name evidence="9" type="ORF">Indivirus_2_68</name>
</gene>
<dbReference type="InterPro" id="IPR028889">
    <property type="entry name" value="USP"/>
</dbReference>
<evidence type="ECO:0000256" key="4">
    <source>
        <dbReference type="ARBA" id="ARBA00022670"/>
    </source>
</evidence>
<sequence>MNPFIVENAINTCYIDSLLFALFYKSTLLDGLLNKDLKNTSGIYLQEYVKERFVKSIRNGKSILKDDIEMIRVICSHIGWQSQEEYLNQQDVSEFYCFLMDVFEMEKVSIQRNTIIETSYNNQIGKKEIIPFIPLYLSESDQSDTIKNMLSRWQYDNIAVTQNTCLNSYNILNEPIIIGLAINRFNNKGTRIQTNVIIQKKIYINEKRTTEFLFHSAICHRGDTLKSGHYYTLVSNNNSQWYIFDDLNIPCIKEVKMDDPIVTNMIKKECIFAFYKK</sequence>
<keyword evidence="4" id="KW-0645">Protease</keyword>
<evidence type="ECO:0000259" key="8">
    <source>
        <dbReference type="PROSITE" id="PS50235"/>
    </source>
</evidence>
<evidence type="ECO:0000256" key="3">
    <source>
        <dbReference type="ARBA" id="ARBA00012759"/>
    </source>
</evidence>
<evidence type="ECO:0000256" key="6">
    <source>
        <dbReference type="ARBA" id="ARBA00022801"/>
    </source>
</evidence>
<evidence type="ECO:0000313" key="9">
    <source>
        <dbReference type="EMBL" id="ARF09689.1"/>
    </source>
</evidence>
<reference evidence="9" key="1">
    <citation type="journal article" date="2017" name="Science">
        <title>Giant viruses with an expanded complement of translation system components.</title>
        <authorList>
            <person name="Schulz F."/>
            <person name="Yutin N."/>
            <person name="Ivanova N.N."/>
            <person name="Ortega D.R."/>
            <person name="Lee T.K."/>
            <person name="Vierheilig J."/>
            <person name="Daims H."/>
            <person name="Horn M."/>
            <person name="Wagner M."/>
            <person name="Jensen G.J."/>
            <person name="Kyrpides N.C."/>
            <person name="Koonin E.V."/>
            <person name="Woyke T."/>
        </authorList>
    </citation>
    <scope>NUCLEOTIDE SEQUENCE</scope>
    <source>
        <strain evidence="9">ILV1</strain>
    </source>
</reference>
<evidence type="ECO:0000256" key="2">
    <source>
        <dbReference type="ARBA" id="ARBA00009085"/>
    </source>
</evidence>
<organism evidence="9">
    <name type="scientific">Indivirus ILV1</name>
    <dbReference type="NCBI Taxonomy" id="1977633"/>
    <lineage>
        <taxon>Viruses</taxon>
        <taxon>Varidnaviria</taxon>
        <taxon>Bamfordvirae</taxon>
        <taxon>Nucleocytoviricota</taxon>
        <taxon>Megaviricetes</taxon>
        <taxon>Imitervirales</taxon>
        <taxon>Mimiviridae</taxon>
        <taxon>Klosneuvirinae</taxon>
        <taxon>Indivirus</taxon>
    </lineage>
</organism>
<protein>
    <recommendedName>
        <fullName evidence="3">ubiquitinyl hydrolase 1</fullName>
        <ecNumber evidence="3">3.4.19.12</ecNumber>
    </recommendedName>
</protein>